<reference evidence="2 3" key="1">
    <citation type="submission" date="2019-06" db="EMBL/GenBank/DDBJ databases">
        <title>Whole genome shotgun sequence of Streptomyces gardneri NBRC 12865.</title>
        <authorList>
            <person name="Hosoyama A."/>
            <person name="Uohara A."/>
            <person name="Ohji S."/>
            <person name="Ichikawa N."/>
        </authorList>
    </citation>
    <scope>NUCLEOTIDE SEQUENCE [LARGE SCALE GENOMIC DNA]</scope>
    <source>
        <strain evidence="2 3">NBRC 12865</strain>
    </source>
</reference>
<sequence length="94" mass="10267">MTLRHAAKPFTAAHVHFALDIVESINPVPEHRHMAPGYPIQTALTEEELGGGPPFPPATACRPPRGFKVPPGLTRPRRNLLGHRAKAPLDCRIP</sequence>
<accession>A0A4Y3RIR4</accession>
<evidence type="ECO:0000313" key="2">
    <source>
        <dbReference type="EMBL" id="GEB57274.1"/>
    </source>
</evidence>
<dbReference type="Proteomes" id="UP000315226">
    <property type="component" value="Unassembled WGS sequence"/>
</dbReference>
<keyword evidence="3" id="KW-1185">Reference proteome</keyword>
<comment type="caution">
    <text evidence="2">The sequence shown here is derived from an EMBL/GenBank/DDBJ whole genome shotgun (WGS) entry which is preliminary data.</text>
</comment>
<feature type="compositionally biased region" description="Basic residues" evidence="1">
    <location>
        <begin position="75"/>
        <end position="86"/>
    </location>
</feature>
<gene>
    <name evidence="2" type="ORF">SGA01_28790</name>
</gene>
<organism evidence="2 3">
    <name type="scientific">Streptomyces gardneri</name>
    <dbReference type="NCBI Taxonomy" id="66892"/>
    <lineage>
        <taxon>Bacteria</taxon>
        <taxon>Bacillati</taxon>
        <taxon>Actinomycetota</taxon>
        <taxon>Actinomycetes</taxon>
        <taxon>Kitasatosporales</taxon>
        <taxon>Streptomycetaceae</taxon>
        <taxon>Streptomyces</taxon>
    </lineage>
</organism>
<name>A0A4Y3RIR4_9ACTN</name>
<evidence type="ECO:0000256" key="1">
    <source>
        <dbReference type="SAM" id="MobiDB-lite"/>
    </source>
</evidence>
<feature type="region of interest" description="Disordered" evidence="1">
    <location>
        <begin position="46"/>
        <end position="94"/>
    </location>
</feature>
<evidence type="ECO:0000313" key="3">
    <source>
        <dbReference type="Proteomes" id="UP000315226"/>
    </source>
</evidence>
<protein>
    <submittedName>
        <fullName evidence="2">Uncharacterized protein</fullName>
    </submittedName>
</protein>
<dbReference type="EMBL" id="BJMN01000016">
    <property type="protein sequence ID" value="GEB57274.1"/>
    <property type="molecule type" value="Genomic_DNA"/>
</dbReference>
<dbReference type="AlphaFoldDB" id="A0A4Y3RIR4"/>
<proteinExistence type="predicted"/>